<evidence type="ECO:0000313" key="2">
    <source>
        <dbReference type="Proteomes" id="UP001152531"/>
    </source>
</evidence>
<proteinExistence type="predicted"/>
<name>A0ACA9Y0L3_9ASCO</name>
<comment type="caution">
    <text evidence="1">The sequence shown here is derived from an EMBL/GenBank/DDBJ whole genome shotgun (WGS) entry which is preliminary data.</text>
</comment>
<dbReference type="Proteomes" id="UP001152531">
    <property type="component" value="Unassembled WGS sequence"/>
</dbReference>
<organism evidence="1 2">
    <name type="scientific">[Candida] jaroonii</name>
    <dbReference type="NCBI Taxonomy" id="467808"/>
    <lineage>
        <taxon>Eukaryota</taxon>
        <taxon>Fungi</taxon>
        <taxon>Dikarya</taxon>
        <taxon>Ascomycota</taxon>
        <taxon>Saccharomycotina</taxon>
        <taxon>Pichiomycetes</taxon>
        <taxon>Debaryomycetaceae</taxon>
        <taxon>Yamadazyma</taxon>
    </lineage>
</organism>
<keyword evidence="2" id="KW-1185">Reference proteome</keyword>
<accession>A0ACA9Y0L3</accession>
<protein>
    <submittedName>
        <fullName evidence="1">Uncharacterized protein</fullName>
    </submittedName>
</protein>
<evidence type="ECO:0000313" key="1">
    <source>
        <dbReference type="EMBL" id="CAH6718473.1"/>
    </source>
</evidence>
<dbReference type="EMBL" id="CALSDN010000001">
    <property type="protein sequence ID" value="CAH6718473.1"/>
    <property type="molecule type" value="Genomic_DNA"/>
</dbReference>
<reference evidence="1" key="1">
    <citation type="submission" date="2022-06" db="EMBL/GenBank/DDBJ databases">
        <authorList>
            <person name="Legras J.-L."/>
            <person name="Devillers H."/>
            <person name="Grondin C."/>
        </authorList>
    </citation>
    <scope>NUCLEOTIDE SEQUENCE</scope>
    <source>
        <strain evidence="1">CLIB 1444</strain>
    </source>
</reference>
<gene>
    <name evidence="1" type="ORF">CLIB1444_01S07536</name>
</gene>
<sequence>MIDFKLWASKLGQELSVAVRCKGTFLGYRGDLCNKLKGFSDKLEQDGGDYFYYKKYMDSLVDNKALSNIGVFGISMSDDALLKEIMRFFKTVLENDNFEVLYRVYCLSDRGAIIEISKMTYLMILDFIPLLELPRRGVVAEFFDYMFHFSLKREELSDVWFELIGNDASFRALEPWFLLTDHIPYGEDIRVSTDKWMIYPPYYFARRYFENSHEAFYCGNLYETSYIEALVHHMSKFESFSTWFVKSSGLSNYFIDLFRVNNRRLQETIRPFYIKMIIISQGSIKSLLVNDLIEFLFQDWLEKKDSSDFIYLFIKNSEKLKVKSIDSIISIFFSKAFKDLKFFDKNDFDIFTELIESPRFNEIIPQFLCDLQQHDAYVILSHSSLALFDERDILKQISFLQEEIPLEVEVTTKLNESHPIVKFVYSIFLNFFSNTVEENESLVQMFRKLDTLYKGVILITTNTFVKIIKYLLELCVTYENSYVDIMSNVQRICPDPGFVKSIELILPDSKNFIETSMLIENIRLFKEFYIIIYSSMHIKHGSYFEPS</sequence>